<dbReference type="PANTHER" id="PTHR22726">
    <property type="entry name" value="METALLOENDOPEPTIDASE OMA1"/>
    <property type="match status" value="1"/>
</dbReference>
<evidence type="ECO:0000256" key="6">
    <source>
        <dbReference type="RuleBase" id="RU003983"/>
    </source>
</evidence>
<gene>
    <name evidence="8" type="ORF">EDD55_106105</name>
</gene>
<reference evidence="8 9" key="1">
    <citation type="submission" date="2019-03" db="EMBL/GenBank/DDBJ databases">
        <title>Genomic Encyclopedia of Type Strains, Phase IV (KMG-IV): sequencing the most valuable type-strain genomes for metagenomic binning, comparative biology and taxonomic classification.</title>
        <authorList>
            <person name="Goeker M."/>
        </authorList>
    </citation>
    <scope>NUCLEOTIDE SEQUENCE [LARGE SCALE GENOMIC DNA]</scope>
    <source>
        <strain evidence="8 9">DSM 101688</strain>
    </source>
</reference>
<evidence type="ECO:0000256" key="5">
    <source>
        <dbReference type="ARBA" id="ARBA00023049"/>
    </source>
</evidence>
<dbReference type="GO" id="GO:0004222">
    <property type="term" value="F:metalloendopeptidase activity"/>
    <property type="evidence" value="ECO:0007669"/>
    <property type="project" value="InterPro"/>
</dbReference>
<name>A0A4R3J9G5_9PROT</name>
<comment type="similarity">
    <text evidence="6">Belongs to the peptidase M48 family.</text>
</comment>
<keyword evidence="4 6" id="KW-0862">Zinc</keyword>
<keyword evidence="9" id="KW-1185">Reference proteome</keyword>
<proteinExistence type="inferred from homology"/>
<protein>
    <submittedName>
        <fullName evidence="8">Putative Zn-dependent protease</fullName>
    </submittedName>
</protein>
<dbReference type="InterPro" id="IPR001915">
    <property type="entry name" value="Peptidase_M48"/>
</dbReference>
<evidence type="ECO:0000259" key="7">
    <source>
        <dbReference type="Pfam" id="PF01435"/>
    </source>
</evidence>
<dbReference type="InterPro" id="IPR051156">
    <property type="entry name" value="Mito/Outer_Membr_Metalloprot"/>
</dbReference>
<dbReference type="SUPFAM" id="SSF48452">
    <property type="entry name" value="TPR-like"/>
    <property type="match status" value="1"/>
</dbReference>
<dbReference type="GO" id="GO:0046872">
    <property type="term" value="F:metal ion binding"/>
    <property type="evidence" value="ECO:0007669"/>
    <property type="project" value="UniProtKB-KW"/>
</dbReference>
<keyword evidence="3 6" id="KW-0378">Hydrolase</keyword>
<sequence length="396" mass="42952">MKIYLVNDNTLNAFVAGGQNIFINTGLILRSETALQLVGVIAHETGHIQAGDLSRTPQELAKAKMYGILTSVLGLAAAVGTGRADLGEAIILGGQGTGQRAFLKYSRTQEAAADQAAMRLMDAAGESSEGLLQFLNILERQEKLSLGHPNPYLLSHPLSRERVEALAQHVAHSPFSTVPIPPEVHAMFARMKAKLFAFLNPPAATLRRYPTTDTSLPARYARAIAAYRTPDLPKALDEIDALIKGHPKDGYFWELKGQMLFENAKVPEAIVAYRRAAELLPKAYLIRNDLARALLEAGDPNLLQEAIDDFKTSLNDEADQPFIWRQLGIAYGRKGDLGQSALALGEAALRSGDTSEAIYHANKAQGLLPHGSRGWLHAQDLLDAAHQASKDSGKAR</sequence>
<dbReference type="Proteomes" id="UP000295304">
    <property type="component" value="Unassembled WGS sequence"/>
</dbReference>
<dbReference type="Pfam" id="PF01435">
    <property type="entry name" value="Peptidase_M48"/>
    <property type="match status" value="1"/>
</dbReference>
<dbReference type="AlphaFoldDB" id="A0A4R3J9G5"/>
<evidence type="ECO:0000256" key="1">
    <source>
        <dbReference type="ARBA" id="ARBA00022670"/>
    </source>
</evidence>
<comment type="caution">
    <text evidence="8">The sequence shown here is derived from an EMBL/GenBank/DDBJ whole genome shotgun (WGS) entry which is preliminary data.</text>
</comment>
<accession>A0A4R3J9G5</accession>
<dbReference type="CDD" id="cd07324">
    <property type="entry name" value="M48C_Oma1-like"/>
    <property type="match status" value="1"/>
</dbReference>
<feature type="domain" description="Peptidase M48" evidence="7">
    <location>
        <begin position="3"/>
        <end position="168"/>
    </location>
</feature>
<evidence type="ECO:0000313" key="9">
    <source>
        <dbReference type="Proteomes" id="UP000295304"/>
    </source>
</evidence>
<evidence type="ECO:0000313" key="8">
    <source>
        <dbReference type="EMBL" id="TCS62147.1"/>
    </source>
</evidence>
<comment type="cofactor">
    <cofactor evidence="6">
        <name>Zn(2+)</name>
        <dbReference type="ChEBI" id="CHEBI:29105"/>
    </cofactor>
    <text evidence="6">Binds 1 zinc ion per subunit.</text>
</comment>
<keyword evidence="2" id="KW-0479">Metal-binding</keyword>
<keyword evidence="1 6" id="KW-0645">Protease</keyword>
<organism evidence="8 9">
    <name type="scientific">Varunaivibrio sulfuroxidans</name>
    <dbReference type="NCBI Taxonomy" id="1773489"/>
    <lineage>
        <taxon>Bacteria</taxon>
        <taxon>Pseudomonadati</taxon>
        <taxon>Pseudomonadota</taxon>
        <taxon>Alphaproteobacteria</taxon>
        <taxon>Rhodospirillales</taxon>
        <taxon>Magnetovibrionaceae</taxon>
        <taxon>Varunaivibrio</taxon>
    </lineage>
</organism>
<dbReference type="GO" id="GO:0016020">
    <property type="term" value="C:membrane"/>
    <property type="evidence" value="ECO:0007669"/>
    <property type="project" value="TreeGrafter"/>
</dbReference>
<dbReference type="Gene3D" id="3.30.2010.10">
    <property type="entry name" value="Metalloproteases ('zincins'), catalytic domain"/>
    <property type="match status" value="1"/>
</dbReference>
<dbReference type="Pfam" id="PF13432">
    <property type="entry name" value="TPR_16"/>
    <property type="match status" value="1"/>
</dbReference>
<dbReference type="GO" id="GO:0051603">
    <property type="term" value="P:proteolysis involved in protein catabolic process"/>
    <property type="evidence" value="ECO:0007669"/>
    <property type="project" value="TreeGrafter"/>
</dbReference>
<dbReference type="Gene3D" id="1.25.40.10">
    <property type="entry name" value="Tetratricopeptide repeat domain"/>
    <property type="match status" value="1"/>
</dbReference>
<dbReference type="PANTHER" id="PTHR22726:SF1">
    <property type="entry name" value="METALLOENDOPEPTIDASE OMA1, MITOCHONDRIAL"/>
    <property type="match status" value="1"/>
</dbReference>
<dbReference type="InterPro" id="IPR011990">
    <property type="entry name" value="TPR-like_helical_dom_sf"/>
</dbReference>
<evidence type="ECO:0000256" key="2">
    <source>
        <dbReference type="ARBA" id="ARBA00022723"/>
    </source>
</evidence>
<dbReference type="EMBL" id="SLZW01000006">
    <property type="protein sequence ID" value="TCS62147.1"/>
    <property type="molecule type" value="Genomic_DNA"/>
</dbReference>
<keyword evidence="5 6" id="KW-0482">Metalloprotease</keyword>
<evidence type="ECO:0000256" key="4">
    <source>
        <dbReference type="ARBA" id="ARBA00022833"/>
    </source>
</evidence>
<evidence type="ECO:0000256" key="3">
    <source>
        <dbReference type="ARBA" id="ARBA00022801"/>
    </source>
</evidence>